<keyword evidence="1" id="KW-1185">Reference proteome</keyword>
<dbReference type="GO" id="GO:0046912">
    <property type="term" value="F:acyltransferase activity, acyl groups converted into alkyl on transfer"/>
    <property type="evidence" value="ECO:0007669"/>
    <property type="project" value="InterPro"/>
</dbReference>
<dbReference type="AlphaFoldDB" id="A0A1I8JS41"/>
<reference evidence="2" key="1">
    <citation type="submission" date="2016-11" db="UniProtKB">
        <authorList>
            <consortium name="WormBaseParasite"/>
        </authorList>
    </citation>
    <scope>IDENTIFICATION</scope>
</reference>
<dbReference type="GO" id="GO:0006099">
    <property type="term" value="P:tricarboxylic acid cycle"/>
    <property type="evidence" value="ECO:0007669"/>
    <property type="project" value="TreeGrafter"/>
</dbReference>
<accession>A0A1I8JS41</accession>
<evidence type="ECO:0000313" key="2">
    <source>
        <dbReference type="WBParaSite" id="snap_masked-unitig_44801-processed-gene-0.0-mRNA-1"/>
    </source>
</evidence>
<dbReference type="PANTHER" id="PTHR11739:SF8">
    <property type="entry name" value="CITRATE SYNTHASE, MITOCHONDRIAL"/>
    <property type="match status" value="1"/>
</dbReference>
<dbReference type="SUPFAM" id="SSF48256">
    <property type="entry name" value="Citrate synthase"/>
    <property type="match status" value="1"/>
</dbReference>
<protein>
    <submittedName>
        <fullName evidence="2">Uncharacterized protein</fullName>
    </submittedName>
</protein>
<dbReference type="GO" id="GO:0005975">
    <property type="term" value="P:carbohydrate metabolic process"/>
    <property type="evidence" value="ECO:0007669"/>
    <property type="project" value="TreeGrafter"/>
</dbReference>
<dbReference type="Gene3D" id="1.10.230.10">
    <property type="entry name" value="Cytochrome P450-Terp, domain 2"/>
    <property type="match status" value="1"/>
</dbReference>
<organism evidence="1 2">
    <name type="scientific">Macrostomum lignano</name>
    <dbReference type="NCBI Taxonomy" id="282301"/>
    <lineage>
        <taxon>Eukaryota</taxon>
        <taxon>Metazoa</taxon>
        <taxon>Spiralia</taxon>
        <taxon>Lophotrochozoa</taxon>
        <taxon>Platyhelminthes</taxon>
        <taxon>Rhabditophora</taxon>
        <taxon>Macrostomorpha</taxon>
        <taxon>Macrostomida</taxon>
        <taxon>Macrostomidae</taxon>
        <taxon>Macrostomum</taxon>
    </lineage>
</organism>
<name>A0A1I8JS41_9PLAT</name>
<dbReference type="GO" id="GO:0005759">
    <property type="term" value="C:mitochondrial matrix"/>
    <property type="evidence" value="ECO:0007669"/>
    <property type="project" value="TreeGrafter"/>
</dbReference>
<dbReference type="InterPro" id="IPR016143">
    <property type="entry name" value="Citrate_synth-like_sm_a-sub"/>
</dbReference>
<dbReference type="InterPro" id="IPR036969">
    <property type="entry name" value="Citrate_synthase_sf"/>
</dbReference>
<sequence length="200" mass="21938">MDQRRVRPSAGGRARSHVAYAEACPRPSTGSWCSEDRLDLIAKLPTVAGHHLQEICTGDGPHPFDAIDSQTGLGGNVKRPRHPLGWQRTQRPLPAPSPLECAVWPARCTGLANQEVAVWLTRMVAEIGNSPSDDKVKEYVWKTLQSGQVVPGFRARSGVSQIFKIVPEILLEQGKVKNPWPMLDAHIWRCCCSSTADEGA</sequence>
<dbReference type="Proteomes" id="UP000095280">
    <property type="component" value="Unplaced"/>
</dbReference>
<dbReference type="PANTHER" id="PTHR11739">
    <property type="entry name" value="CITRATE SYNTHASE"/>
    <property type="match status" value="1"/>
</dbReference>
<dbReference type="InterPro" id="IPR002020">
    <property type="entry name" value="Citrate_synthase"/>
</dbReference>
<dbReference type="WBParaSite" id="snap_masked-unitig_44801-processed-gene-0.0-mRNA-1">
    <property type="protein sequence ID" value="snap_masked-unitig_44801-processed-gene-0.0-mRNA-1"/>
    <property type="gene ID" value="snap_masked-unitig_44801-processed-gene-0.0"/>
</dbReference>
<proteinExistence type="predicted"/>
<evidence type="ECO:0000313" key="1">
    <source>
        <dbReference type="Proteomes" id="UP000095280"/>
    </source>
</evidence>